<feature type="chain" id="PRO_5046513636" evidence="2">
    <location>
        <begin position="23"/>
        <end position="189"/>
    </location>
</feature>
<accession>A0ABV0EGI3</accession>
<evidence type="ECO:0000256" key="1">
    <source>
        <dbReference type="SAM" id="MobiDB-lite"/>
    </source>
</evidence>
<dbReference type="Pfam" id="PF09676">
    <property type="entry name" value="TraV"/>
    <property type="match status" value="1"/>
</dbReference>
<dbReference type="Proteomes" id="UP001482231">
    <property type="component" value="Unassembled WGS sequence"/>
</dbReference>
<sequence>MRTYAAAILIATLLGGCASTMSGLDGETKFSCKAPDGVTCSSLSGVYANAVANNLPALRKGEKVEASVGAPAKSGEIIGKAPSSGDPIRTQPKVLRVWIAPWEDSEGDLHDQSYIYVVADPGRWVIEHNQKRIIDRYRPTFIQPSQGNPAQKPSASAPQQAGSGVVLPGAQGYGPTAPQQPHAGAGGQE</sequence>
<dbReference type="PROSITE" id="PS51257">
    <property type="entry name" value="PROKAR_LIPOPROTEIN"/>
    <property type="match status" value="1"/>
</dbReference>
<protein>
    <submittedName>
        <fullName evidence="3">Type IV conjugative transfer system lipoprotein TraV</fullName>
    </submittedName>
</protein>
<proteinExistence type="predicted"/>
<name>A0ABV0EGI3_9BURK</name>
<feature type="compositionally biased region" description="Low complexity" evidence="1">
    <location>
        <begin position="149"/>
        <end position="164"/>
    </location>
</feature>
<dbReference type="NCBIfam" id="TIGR02747">
    <property type="entry name" value="TraV"/>
    <property type="match status" value="1"/>
</dbReference>
<keyword evidence="3" id="KW-0449">Lipoprotein</keyword>
<comment type="caution">
    <text evidence="3">The sequence shown here is derived from an EMBL/GenBank/DDBJ whole genome shotgun (WGS) entry which is preliminary data.</text>
</comment>
<organism evidence="3 4">
    <name type="scientific">Thiobacter aerophilum</name>
    <dbReference type="NCBI Taxonomy" id="3121275"/>
    <lineage>
        <taxon>Bacteria</taxon>
        <taxon>Pseudomonadati</taxon>
        <taxon>Pseudomonadota</taxon>
        <taxon>Betaproteobacteria</taxon>
        <taxon>Burkholderiales</taxon>
        <taxon>Thiobacteraceae</taxon>
        <taxon>Thiobacter</taxon>
    </lineage>
</organism>
<evidence type="ECO:0000313" key="4">
    <source>
        <dbReference type="Proteomes" id="UP001482231"/>
    </source>
</evidence>
<gene>
    <name evidence="3" type="primary">traV</name>
    <name evidence="3" type="ORF">V6E02_10750</name>
</gene>
<keyword evidence="4" id="KW-1185">Reference proteome</keyword>
<dbReference type="EMBL" id="JBAJEX010000009">
    <property type="protein sequence ID" value="MEO1767689.1"/>
    <property type="molecule type" value="Genomic_DNA"/>
</dbReference>
<feature type="region of interest" description="Disordered" evidence="1">
    <location>
        <begin position="141"/>
        <end position="189"/>
    </location>
</feature>
<reference evidence="3 4" key="1">
    <citation type="submission" date="2024-02" db="EMBL/GenBank/DDBJ databases">
        <title>New thermophilic sulfur-oxidizing bacteria from a hot springs of the Uzon caldera (Kamchatka, Russia).</title>
        <authorList>
            <person name="Dukat A.M."/>
            <person name="Elcheninov A.G."/>
            <person name="Frolov E.N."/>
        </authorList>
    </citation>
    <scope>NUCLEOTIDE SEQUENCE [LARGE SCALE GENOMIC DNA]</scope>
    <source>
        <strain evidence="3 4">AK1</strain>
    </source>
</reference>
<keyword evidence="2" id="KW-0732">Signal</keyword>
<evidence type="ECO:0000256" key="2">
    <source>
        <dbReference type="SAM" id="SignalP"/>
    </source>
</evidence>
<feature type="signal peptide" evidence="2">
    <location>
        <begin position="1"/>
        <end position="22"/>
    </location>
</feature>
<dbReference type="RefSeq" id="WP_347308801.1">
    <property type="nucleotide sequence ID" value="NZ_JBAJEX010000009.1"/>
</dbReference>
<dbReference type="InterPro" id="IPR014118">
    <property type="entry name" value="T4SS_TraV"/>
</dbReference>
<evidence type="ECO:0000313" key="3">
    <source>
        <dbReference type="EMBL" id="MEO1767689.1"/>
    </source>
</evidence>